<accession>A0A7Y6IGI5</accession>
<sequence length="550" mass="60839">MRSGSSSAPVICSGISTGYCAAVDEFLKWYFSDRPVIASMLGADGYDHTLGDFSAEAWTARARETEAWLERLSVTEPSTLDDELDRDLVVSQLRGAVALESWPEWRREPAAYLNPIFGSLFTPFQQRLKPEAELVDAAIARLAEVPAVLAACRANLDPDLAAPLLVQRALGQARTGRRFLTETVPGMVADEAARARLAEAAKPAGHAFDELVTFLEGFECGGTWRMGERLYSTLLREREMLGYGAPELHEKGKAAWAELDGRMREVARGLNGTTDWRAAMESLMDDHPPTLADMRAEYEAETRRAQEFVRDRDLVTFPEGEECLVLPSAEYNRPIVAVAHYLAPPPLTSSRTGVFFVPYTPDGFTDEQVRQRLRTNCRAQMPSIAVHEAYPGHHWHLSHMAGNPRTVRKVFRTPYFTEGWALYVEKVLHEEGYFDTPATELAHLDCRIFRAARMVVDTALHCDDMTIEQAEEFMSTKASLSPGTAQGEVSRYCAWPTQAPSYLTGAIEIDRIRQSYAGSPKEFHDLIAGSGGMPLGLAEKAVTGASASPS</sequence>
<proteinExistence type="predicted"/>
<dbReference type="AlphaFoldDB" id="A0A7Y6IGI5"/>
<evidence type="ECO:0000313" key="2">
    <source>
        <dbReference type="Proteomes" id="UP000586042"/>
    </source>
</evidence>
<dbReference type="Proteomes" id="UP000586042">
    <property type="component" value="Unassembled WGS sequence"/>
</dbReference>
<protein>
    <submittedName>
        <fullName evidence="1">DUF885 domain-containing protein</fullName>
    </submittedName>
</protein>
<gene>
    <name evidence="1" type="ORF">HTZ77_34220</name>
</gene>
<dbReference type="InterPro" id="IPR010281">
    <property type="entry name" value="DUF885"/>
</dbReference>
<organism evidence="1 2">
    <name type="scientific">Nonomuraea montanisoli</name>
    <dbReference type="NCBI Taxonomy" id="2741721"/>
    <lineage>
        <taxon>Bacteria</taxon>
        <taxon>Bacillati</taxon>
        <taxon>Actinomycetota</taxon>
        <taxon>Actinomycetes</taxon>
        <taxon>Streptosporangiales</taxon>
        <taxon>Streptosporangiaceae</taxon>
        <taxon>Nonomuraea</taxon>
    </lineage>
</organism>
<dbReference type="PANTHER" id="PTHR33361">
    <property type="entry name" value="GLR0591 PROTEIN"/>
    <property type="match status" value="1"/>
</dbReference>
<dbReference type="EMBL" id="JABWGN010000015">
    <property type="protein sequence ID" value="NUW36429.1"/>
    <property type="molecule type" value="Genomic_DNA"/>
</dbReference>
<name>A0A7Y6IGI5_9ACTN</name>
<dbReference type="PANTHER" id="PTHR33361:SF15">
    <property type="entry name" value="DUF885 FAMILY LIPOPROTEIN"/>
    <property type="match status" value="1"/>
</dbReference>
<dbReference type="Pfam" id="PF05960">
    <property type="entry name" value="DUF885"/>
    <property type="match status" value="1"/>
</dbReference>
<evidence type="ECO:0000313" key="1">
    <source>
        <dbReference type="EMBL" id="NUW36429.1"/>
    </source>
</evidence>
<keyword evidence="2" id="KW-1185">Reference proteome</keyword>
<comment type="caution">
    <text evidence="1">The sequence shown here is derived from an EMBL/GenBank/DDBJ whole genome shotgun (WGS) entry which is preliminary data.</text>
</comment>
<reference evidence="1 2" key="1">
    <citation type="submission" date="2020-06" db="EMBL/GenBank/DDBJ databases">
        <title>Nonomuraea sp. SMC257, a novel actinomycete isolated from soil.</title>
        <authorList>
            <person name="Chanama M."/>
        </authorList>
    </citation>
    <scope>NUCLEOTIDE SEQUENCE [LARGE SCALE GENOMIC DNA]</scope>
    <source>
        <strain evidence="1 2">SMC257</strain>
    </source>
</reference>